<name>A0ABS1D265_9PROT</name>
<evidence type="ECO:0000256" key="1">
    <source>
        <dbReference type="ARBA" id="ARBA00009836"/>
    </source>
</evidence>
<dbReference type="NCBIfam" id="NF002014">
    <property type="entry name" value="PRK00819.1-4"/>
    <property type="match status" value="1"/>
</dbReference>
<dbReference type="Pfam" id="PF01885">
    <property type="entry name" value="PTS_2-RNA"/>
    <property type="match status" value="1"/>
</dbReference>
<dbReference type="InterPro" id="IPR042081">
    <property type="entry name" value="RNA_2'-PTrans_C"/>
</dbReference>
<evidence type="ECO:0000256" key="2">
    <source>
        <dbReference type="ARBA" id="ARBA00022679"/>
    </source>
</evidence>
<keyword evidence="3 5" id="KW-0520">NAD</keyword>
<dbReference type="Gene3D" id="3.20.170.30">
    <property type="match status" value="1"/>
</dbReference>
<protein>
    <recommendedName>
        <fullName evidence="5">Probable RNA 2'-phosphotransferase</fullName>
        <ecNumber evidence="5">2.7.1.-</ecNumber>
    </recommendedName>
</protein>
<comment type="similarity">
    <text evidence="1 5">Belongs to the KptA/TPT1 family.</text>
</comment>
<dbReference type="PANTHER" id="PTHR12684">
    <property type="entry name" value="PUTATIVE PHOSPHOTRANSFERASE"/>
    <property type="match status" value="1"/>
</dbReference>
<dbReference type="InterPro" id="IPR042080">
    <property type="entry name" value="RNA_2'-PTrans_N"/>
</dbReference>
<dbReference type="SUPFAM" id="SSF56399">
    <property type="entry name" value="ADP-ribosylation"/>
    <property type="match status" value="1"/>
</dbReference>
<evidence type="ECO:0000256" key="4">
    <source>
        <dbReference type="ARBA" id="ARBA00025212"/>
    </source>
</evidence>
<comment type="function">
    <text evidence="4 5">Removes the 2'-phosphate from RNA via an intermediate in which the phosphate is ADP-ribosylated by NAD followed by a presumed transesterification to release the RNA and generate ADP-ribose 1''-2''-cyclic phosphate (APPR&gt;P). May function as an ADP-ribosylase.</text>
</comment>
<gene>
    <name evidence="5" type="primary">kptA</name>
    <name evidence="6" type="ORF">CKO45_21750</name>
</gene>
<sequence length="182" mass="19535">MSDSNFKRASKFIALVLRHKPEVAGLTLDAEGWAPVDPLLRSLDASGRPLSRSELVALVAADEKGRYAFSPDGERIRAQQGHSVAVDLKLTAASPPSKLYHGTVRGALAAILAEGLSKMGRNHVHLSPDIETATKVGARRGKPAILEVDAAAMAADGHVFFRSENGVWLTEAVPPSYLLRHR</sequence>
<dbReference type="RefSeq" id="WP_133222233.1">
    <property type="nucleotide sequence ID" value="NZ_NRSG01000219.1"/>
</dbReference>
<dbReference type="EC" id="2.7.1.-" evidence="5"/>
<dbReference type="Gene3D" id="1.10.10.970">
    <property type="entry name" value="RNA 2'-phosphotransferase, Tpt1/KptA family, N-terminal domain"/>
    <property type="match status" value="1"/>
</dbReference>
<reference evidence="6 7" key="1">
    <citation type="journal article" date="2020" name="Microorganisms">
        <title>Osmotic Adaptation and Compatible Solute Biosynthesis of Phototrophic Bacteria as Revealed from Genome Analyses.</title>
        <authorList>
            <person name="Imhoff J.F."/>
            <person name="Rahn T."/>
            <person name="Kunzel S."/>
            <person name="Keller A."/>
            <person name="Neulinger S.C."/>
        </authorList>
    </citation>
    <scope>NUCLEOTIDE SEQUENCE [LARGE SCALE GENOMIC DNA]</scope>
    <source>
        <strain evidence="6 7">DSM 15382</strain>
    </source>
</reference>
<evidence type="ECO:0000256" key="5">
    <source>
        <dbReference type="HAMAP-Rule" id="MF_00299"/>
    </source>
</evidence>
<dbReference type="PANTHER" id="PTHR12684:SF2">
    <property type="entry name" value="TRNA 2'-PHOSPHOTRANSFERASE 1"/>
    <property type="match status" value="1"/>
</dbReference>
<dbReference type="InterPro" id="IPR002745">
    <property type="entry name" value="Ptrans_KptA/Tpt1"/>
</dbReference>
<keyword evidence="7" id="KW-1185">Reference proteome</keyword>
<evidence type="ECO:0000313" key="6">
    <source>
        <dbReference type="EMBL" id="MBK1660849.1"/>
    </source>
</evidence>
<dbReference type="HAMAP" id="MF_00299">
    <property type="entry name" value="KptA"/>
    <property type="match status" value="1"/>
</dbReference>
<dbReference type="Proteomes" id="UP000697995">
    <property type="component" value="Unassembled WGS sequence"/>
</dbReference>
<comment type="caution">
    <text evidence="6">The sequence shown here is derived from an EMBL/GenBank/DDBJ whole genome shotgun (WGS) entry which is preliminary data.</text>
</comment>
<proteinExistence type="inferred from homology"/>
<dbReference type="InterPro" id="IPR022928">
    <property type="entry name" value="RNA_2'-PTrans_KptA"/>
</dbReference>
<evidence type="ECO:0000313" key="7">
    <source>
        <dbReference type="Proteomes" id="UP000697995"/>
    </source>
</evidence>
<accession>A0ABS1D265</accession>
<keyword evidence="2 5" id="KW-0808">Transferase</keyword>
<evidence type="ECO:0000256" key="3">
    <source>
        <dbReference type="ARBA" id="ARBA00023027"/>
    </source>
</evidence>
<organism evidence="6 7">
    <name type="scientific">Paracraurococcus ruber</name>
    <dbReference type="NCBI Taxonomy" id="77675"/>
    <lineage>
        <taxon>Bacteria</taxon>
        <taxon>Pseudomonadati</taxon>
        <taxon>Pseudomonadota</taxon>
        <taxon>Alphaproteobacteria</taxon>
        <taxon>Acetobacterales</taxon>
        <taxon>Roseomonadaceae</taxon>
        <taxon>Paracraurococcus</taxon>
    </lineage>
</organism>
<dbReference type="EMBL" id="NRSG01000219">
    <property type="protein sequence ID" value="MBK1660849.1"/>
    <property type="molecule type" value="Genomic_DNA"/>
</dbReference>